<dbReference type="GO" id="GO:0004930">
    <property type="term" value="F:G protein-coupled receptor activity"/>
    <property type="evidence" value="ECO:0007669"/>
    <property type="project" value="UniProtKB-KW"/>
</dbReference>
<evidence type="ECO:0000256" key="1">
    <source>
        <dbReference type="ARBA" id="ARBA00004651"/>
    </source>
</evidence>
<sequence length="110" mass="12119">MGNIYTYWKTAESLQISTDMDNCVKCPESHYANAQQTHCLEKAVTFLAYENPLGMALSCIALGCSVLTVGVLGVFVKHHHTPIVKANNQALTYILLITLTFQLDNEIKGS</sequence>
<dbReference type="AlphaFoldDB" id="G3HQU2"/>
<evidence type="ECO:0000256" key="2">
    <source>
        <dbReference type="ARBA" id="ARBA00022475"/>
    </source>
</evidence>
<dbReference type="EMBL" id="JH000618">
    <property type="protein sequence ID" value="EGW08669.1"/>
    <property type="molecule type" value="Genomic_DNA"/>
</dbReference>
<evidence type="ECO:0000313" key="11">
    <source>
        <dbReference type="EMBL" id="EGW08669.1"/>
    </source>
</evidence>
<evidence type="ECO:0000256" key="5">
    <source>
        <dbReference type="ARBA" id="ARBA00023040"/>
    </source>
</evidence>
<gene>
    <name evidence="11" type="ORF">I79_013195</name>
</gene>
<evidence type="ECO:0000256" key="7">
    <source>
        <dbReference type="ARBA" id="ARBA00023170"/>
    </source>
</evidence>
<keyword evidence="6 9" id="KW-0472">Membrane</keyword>
<keyword evidence="3 9" id="KW-0812">Transmembrane</keyword>
<keyword evidence="2" id="KW-1003">Cell membrane</keyword>
<evidence type="ECO:0000259" key="10">
    <source>
        <dbReference type="PROSITE" id="PS50259"/>
    </source>
</evidence>
<keyword evidence="8" id="KW-0807">Transducer</keyword>
<feature type="domain" description="G-protein coupled receptors family 3 profile" evidence="10">
    <location>
        <begin position="53"/>
        <end position="101"/>
    </location>
</feature>
<dbReference type="PANTHER" id="PTHR24061">
    <property type="entry name" value="CALCIUM-SENSING RECEPTOR-RELATED"/>
    <property type="match status" value="1"/>
</dbReference>
<reference evidence="12" key="1">
    <citation type="journal article" date="2011" name="Nat. Biotechnol.">
        <title>The genomic sequence of the Chinese hamster ovary (CHO)-K1 cell line.</title>
        <authorList>
            <person name="Xu X."/>
            <person name="Nagarajan H."/>
            <person name="Lewis N.E."/>
            <person name="Pan S."/>
            <person name="Cai Z."/>
            <person name="Liu X."/>
            <person name="Chen W."/>
            <person name="Xie M."/>
            <person name="Wang W."/>
            <person name="Hammond S."/>
            <person name="Andersen M.R."/>
            <person name="Neff N."/>
            <person name="Passarelli B."/>
            <person name="Koh W."/>
            <person name="Fan H.C."/>
            <person name="Wang J."/>
            <person name="Gui Y."/>
            <person name="Lee K.H."/>
            <person name="Betenbaugh M.J."/>
            <person name="Quake S.R."/>
            <person name="Famili I."/>
            <person name="Palsson B.O."/>
            <person name="Wang J."/>
        </authorList>
    </citation>
    <scope>NUCLEOTIDE SEQUENCE [LARGE SCALE GENOMIC DNA]</scope>
    <source>
        <strain evidence="12">CHO K1 cell line</strain>
    </source>
</reference>
<feature type="transmembrane region" description="Helical" evidence="9">
    <location>
        <begin position="55"/>
        <end position="76"/>
    </location>
</feature>
<dbReference type="InParanoid" id="G3HQU2"/>
<accession>G3HQU2</accession>
<dbReference type="InterPro" id="IPR038550">
    <property type="entry name" value="GPCR_3_9-Cys_sf"/>
</dbReference>
<dbReference type="PANTHER" id="PTHR24061:SF545">
    <property type="entry name" value="VOMERONASAL 2, RECEPTOR 118-RELATED"/>
    <property type="match status" value="1"/>
</dbReference>
<dbReference type="PROSITE" id="PS50259">
    <property type="entry name" value="G_PROTEIN_RECEP_F3_4"/>
    <property type="match status" value="1"/>
</dbReference>
<name>G3HQU2_CRIGR</name>
<keyword evidence="4 9" id="KW-1133">Transmembrane helix</keyword>
<evidence type="ECO:0000256" key="8">
    <source>
        <dbReference type="ARBA" id="ARBA00023224"/>
    </source>
</evidence>
<protein>
    <submittedName>
        <fullName evidence="11">Vomeronasal type-2 receptor 26</fullName>
    </submittedName>
</protein>
<dbReference type="InterPro" id="IPR000068">
    <property type="entry name" value="GPCR_3_Ca_sens_rcpt-rel"/>
</dbReference>
<comment type="subcellular location">
    <subcellularLocation>
        <location evidence="1">Cell membrane</location>
        <topology evidence="1">Multi-pass membrane protein</topology>
    </subcellularLocation>
</comment>
<evidence type="ECO:0000256" key="9">
    <source>
        <dbReference type="SAM" id="Phobius"/>
    </source>
</evidence>
<dbReference type="Proteomes" id="UP000001075">
    <property type="component" value="Unassembled WGS sequence"/>
</dbReference>
<evidence type="ECO:0000256" key="3">
    <source>
        <dbReference type="ARBA" id="ARBA00022692"/>
    </source>
</evidence>
<keyword evidence="7 11" id="KW-0675">Receptor</keyword>
<dbReference type="Gene3D" id="2.10.50.30">
    <property type="entry name" value="GPCR, family 3, nine cysteines domain"/>
    <property type="match status" value="1"/>
</dbReference>
<dbReference type="PaxDb" id="10029-XP_007611897.1"/>
<evidence type="ECO:0000256" key="6">
    <source>
        <dbReference type="ARBA" id="ARBA00023136"/>
    </source>
</evidence>
<dbReference type="STRING" id="10029.G3HQU2"/>
<proteinExistence type="predicted"/>
<dbReference type="eggNOG" id="KOG1056">
    <property type="taxonomic scope" value="Eukaryota"/>
</dbReference>
<evidence type="ECO:0000256" key="4">
    <source>
        <dbReference type="ARBA" id="ARBA00022989"/>
    </source>
</evidence>
<keyword evidence="5" id="KW-0297">G-protein coupled receptor</keyword>
<evidence type="ECO:0000313" key="12">
    <source>
        <dbReference type="Proteomes" id="UP000001075"/>
    </source>
</evidence>
<organism evidence="11 12">
    <name type="scientific">Cricetulus griseus</name>
    <name type="common">Chinese hamster</name>
    <name type="synonym">Cricetulus barabensis griseus</name>
    <dbReference type="NCBI Taxonomy" id="10029"/>
    <lineage>
        <taxon>Eukaryota</taxon>
        <taxon>Metazoa</taxon>
        <taxon>Chordata</taxon>
        <taxon>Craniata</taxon>
        <taxon>Vertebrata</taxon>
        <taxon>Euteleostomi</taxon>
        <taxon>Mammalia</taxon>
        <taxon>Eutheria</taxon>
        <taxon>Euarchontoglires</taxon>
        <taxon>Glires</taxon>
        <taxon>Rodentia</taxon>
        <taxon>Myomorpha</taxon>
        <taxon>Muroidea</taxon>
        <taxon>Cricetidae</taxon>
        <taxon>Cricetinae</taxon>
        <taxon>Cricetulus</taxon>
    </lineage>
</organism>
<dbReference type="Pfam" id="PF00003">
    <property type="entry name" value="7tm_3"/>
    <property type="match status" value="1"/>
</dbReference>
<dbReference type="InterPro" id="IPR017978">
    <property type="entry name" value="GPCR_3_C"/>
</dbReference>
<dbReference type="GO" id="GO:0005886">
    <property type="term" value="C:plasma membrane"/>
    <property type="evidence" value="ECO:0007669"/>
    <property type="project" value="UniProtKB-SubCell"/>
</dbReference>